<dbReference type="RefSeq" id="WP_186282319.1">
    <property type="nucleotide sequence ID" value="NZ_JACMSF010000010.1"/>
</dbReference>
<dbReference type="InterPro" id="IPR043129">
    <property type="entry name" value="ATPase_NBD"/>
</dbReference>
<dbReference type="PANTHER" id="PTHR18964:SF149">
    <property type="entry name" value="BIFUNCTIONAL UDP-N-ACETYLGLUCOSAMINE 2-EPIMERASE_N-ACETYLMANNOSAMINE KINASE"/>
    <property type="match status" value="1"/>
</dbReference>
<sequence length="342" mass="35482">MSEPAFTVVDLGGTTLRIARYDIGTATVDDVRRVPTEGLARHPGAPVPLLQSKVAEQLARLAERAVARHGSRALAVAFAGPVTADGHALTAPTVWGERGAPLPLRPLLEERLGVPVVVVNDLTAAVWRYVDGPDQPPFCLITVSSGIGSKVYRAGEVLLDAEGHGGELGHWRCDLAPDAPPCDCGGRGHLGGIASGRGVLAAARRAGLADPGGYARSALARAAPDPRLLDNPALVAAVRAEDAFATAVLRGTLTHLASAITSVFTSIGVRRYVLMGGFALAVGARYVQLLTEELERLGCFGLDSSEIRRMVELGAPDDDHGLLGAGRLLAARGAVHPAVTAP</sequence>
<keyword evidence="3" id="KW-1185">Reference proteome</keyword>
<dbReference type="InterPro" id="IPR000600">
    <property type="entry name" value="ROK"/>
</dbReference>
<organism evidence="2 3">
    <name type="scientific">Streptomyces cupreus</name>
    <dbReference type="NCBI Taxonomy" id="2759956"/>
    <lineage>
        <taxon>Bacteria</taxon>
        <taxon>Bacillati</taxon>
        <taxon>Actinomycetota</taxon>
        <taxon>Actinomycetes</taxon>
        <taxon>Kitasatosporales</taxon>
        <taxon>Streptomycetaceae</taxon>
        <taxon>Streptomyces</taxon>
    </lineage>
</organism>
<evidence type="ECO:0000313" key="2">
    <source>
        <dbReference type="EMBL" id="MBC2902412.1"/>
    </source>
</evidence>
<dbReference type="AlphaFoldDB" id="A0A7X1J674"/>
<dbReference type="EMBL" id="JACMSF010000010">
    <property type="protein sequence ID" value="MBC2902412.1"/>
    <property type="molecule type" value="Genomic_DNA"/>
</dbReference>
<gene>
    <name evidence="2" type="ORF">H4N64_12465</name>
</gene>
<evidence type="ECO:0000313" key="3">
    <source>
        <dbReference type="Proteomes" id="UP000584670"/>
    </source>
</evidence>
<dbReference type="PANTHER" id="PTHR18964">
    <property type="entry name" value="ROK (REPRESSOR, ORF, KINASE) FAMILY"/>
    <property type="match status" value="1"/>
</dbReference>
<accession>A0A7X1J674</accession>
<name>A0A7X1J674_9ACTN</name>
<comment type="similarity">
    <text evidence="1">Belongs to the ROK (NagC/XylR) family.</text>
</comment>
<protein>
    <submittedName>
        <fullName evidence="2">ROK family protein</fullName>
    </submittedName>
</protein>
<dbReference type="Pfam" id="PF00480">
    <property type="entry name" value="ROK"/>
    <property type="match status" value="1"/>
</dbReference>
<reference evidence="2 3" key="1">
    <citation type="submission" date="2020-08" db="EMBL/GenBank/DDBJ databases">
        <title>Streptomyces sp. PSKA01 genome sequencing and assembly.</title>
        <authorList>
            <person name="Mandal S."/>
            <person name="Maiti P.K."/>
            <person name="Das P."/>
        </authorList>
    </citation>
    <scope>NUCLEOTIDE SEQUENCE [LARGE SCALE GENOMIC DNA]</scope>
    <source>
        <strain evidence="2 3">PSKA01</strain>
    </source>
</reference>
<dbReference type="Proteomes" id="UP000584670">
    <property type="component" value="Unassembled WGS sequence"/>
</dbReference>
<proteinExistence type="inferred from homology"/>
<comment type="caution">
    <text evidence="2">The sequence shown here is derived from an EMBL/GenBank/DDBJ whole genome shotgun (WGS) entry which is preliminary data.</text>
</comment>
<dbReference type="SUPFAM" id="SSF53067">
    <property type="entry name" value="Actin-like ATPase domain"/>
    <property type="match status" value="1"/>
</dbReference>
<evidence type="ECO:0000256" key="1">
    <source>
        <dbReference type="ARBA" id="ARBA00006479"/>
    </source>
</evidence>
<dbReference type="Gene3D" id="3.30.420.40">
    <property type="match status" value="2"/>
</dbReference>